<evidence type="ECO:0000256" key="11">
    <source>
        <dbReference type="ARBA" id="ARBA00023136"/>
    </source>
</evidence>
<keyword evidence="12 14" id="KW-0170">Cobalt</keyword>
<evidence type="ECO:0000256" key="12">
    <source>
        <dbReference type="ARBA" id="ARBA00023285"/>
    </source>
</evidence>
<evidence type="ECO:0000256" key="3">
    <source>
        <dbReference type="ARBA" id="ARBA00022426"/>
    </source>
</evidence>
<comment type="subunit">
    <text evidence="14">Forms an energy-coupling factor (ECF) transporter complex composed of an ATP-binding protein (A component, CbiO), a transmembrane protein (T component, CbiQ) and 2 possible substrate-capture proteins (S components, CbiM and CbiN) of unknown stoichimetry.</text>
</comment>
<evidence type="ECO:0000256" key="5">
    <source>
        <dbReference type="ARBA" id="ARBA00022475"/>
    </source>
</evidence>
<evidence type="ECO:0000256" key="9">
    <source>
        <dbReference type="ARBA" id="ARBA00022989"/>
    </source>
</evidence>
<dbReference type="GO" id="GO:0015087">
    <property type="term" value="F:cobalt ion transmembrane transporter activity"/>
    <property type="evidence" value="ECO:0007669"/>
    <property type="project" value="UniProtKB-UniRule"/>
</dbReference>
<dbReference type="Proteomes" id="UP000306409">
    <property type="component" value="Chromosome"/>
</dbReference>
<comment type="subcellular location">
    <subcellularLocation>
        <location evidence="1">Cell inner membrane</location>
        <topology evidence="1">Multi-pass membrane protein</topology>
    </subcellularLocation>
    <subcellularLocation>
        <location evidence="14">Cell membrane</location>
        <topology evidence="14">Multi-pass membrane protein</topology>
    </subcellularLocation>
</comment>
<evidence type="ECO:0000256" key="4">
    <source>
        <dbReference type="ARBA" id="ARBA00022448"/>
    </source>
</evidence>
<dbReference type="HAMAP" id="MF_01462">
    <property type="entry name" value="CbiM"/>
    <property type="match status" value="1"/>
</dbReference>
<keyword evidence="6 14" id="KW-0169">Cobalamin biosynthesis</keyword>
<keyword evidence="10 14" id="KW-0406">Ion transport</keyword>
<dbReference type="InterPro" id="IPR018024">
    <property type="entry name" value="CbiM"/>
</dbReference>
<dbReference type="GO" id="GO:0043190">
    <property type="term" value="C:ATP-binding cassette (ABC) transporter complex"/>
    <property type="evidence" value="ECO:0007669"/>
    <property type="project" value="InterPro"/>
</dbReference>
<comment type="pathway">
    <text evidence="2 14">Cofactor biosynthesis; adenosylcobalamin biosynthesis.</text>
</comment>
<evidence type="ECO:0000256" key="13">
    <source>
        <dbReference type="ARBA" id="ARBA00060918"/>
    </source>
</evidence>
<evidence type="ECO:0000256" key="6">
    <source>
        <dbReference type="ARBA" id="ARBA00022573"/>
    </source>
</evidence>
<feature type="transmembrane region" description="Helical" evidence="14">
    <location>
        <begin position="132"/>
        <end position="151"/>
    </location>
</feature>
<dbReference type="KEGG" id="rher:EHE19_016135"/>
<evidence type="ECO:0000256" key="1">
    <source>
        <dbReference type="ARBA" id="ARBA00004429"/>
    </source>
</evidence>
<evidence type="ECO:0000313" key="15">
    <source>
        <dbReference type="EMBL" id="QNU66384.1"/>
    </source>
</evidence>
<dbReference type="RefSeq" id="WP_024832155.1">
    <property type="nucleotide sequence ID" value="NZ_CP061336.1"/>
</dbReference>
<proteinExistence type="inferred from homology"/>
<dbReference type="NCBIfam" id="NF006184">
    <property type="entry name" value="PRK08319.1"/>
    <property type="match status" value="1"/>
</dbReference>
<evidence type="ECO:0000256" key="7">
    <source>
        <dbReference type="ARBA" id="ARBA00022692"/>
    </source>
</evidence>
<dbReference type="PANTHER" id="PTHR43627:SF1">
    <property type="entry name" value="COBALT TRANSPORT PROTEIN CBIM"/>
    <property type="match status" value="1"/>
</dbReference>
<dbReference type="OrthoDB" id="9809846at2"/>
<keyword evidence="4 14" id="KW-0813">Transport</keyword>
<sequence>MSKKLQLALGLGLMVILMPTMASAMHIMEGFLPPVWAISWGVLCVPFIVIGLFSINKTVRENPRLKIYLAMAGAFAFVLSALKIPSVTGSCSHPTGLGLGTILFGPTAMSVLGLIVLLFQAILLAHGGLTTLGANTFSMAVVGPIVAFATYKLVKKAKGPQWLAVFLAAALGDLLTYMVTSVQLALAFPAEVGGFAASLAKFMGIFAVTQIPLAISEGILTVLIFNAIAAYGKDELKSLNLLQKGA</sequence>
<evidence type="ECO:0000256" key="14">
    <source>
        <dbReference type="HAMAP-Rule" id="MF_01462"/>
    </source>
</evidence>
<keyword evidence="16" id="KW-1185">Reference proteome</keyword>
<keyword evidence="8" id="KW-0732">Signal</keyword>
<keyword evidence="7 14" id="KW-0812">Transmembrane</keyword>
<dbReference type="GO" id="GO:0009236">
    <property type="term" value="P:cobalamin biosynthetic process"/>
    <property type="evidence" value="ECO:0007669"/>
    <property type="project" value="UniProtKB-UniRule"/>
</dbReference>
<protein>
    <recommendedName>
        <fullName evidence="14">Cobalt transport protein CbiM</fullName>
    </recommendedName>
    <alternativeName>
        <fullName evidence="14">Energy-coupling factor transporter probable substrate-capture protein CbiM</fullName>
        <shortName evidence="14">ECF transporter S component CbiM</shortName>
    </alternativeName>
</protein>
<reference evidence="15 16" key="1">
    <citation type="submission" date="2020-09" db="EMBL/GenBank/DDBJ databases">
        <title>Characterization and genome sequencing of Ruminiclostridium sp. nov. MA18.</title>
        <authorList>
            <person name="Rettenmaier R."/>
            <person name="Kowollik M.-L."/>
            <person name="Liebl W."/>
            <person name="Zverlov V."/>
        </authorList>
    </citation>
    <scope>NUCLEOTIDE SEQUENCE [LARGE SCALE GENOMIC DNA]</scope>
    <source>
        <strain evidence="15 16">MA18</strain>
    </source>
</reference>
<feature type="transmembrane region" description="Helical" evidence="14">
    <location>
        <begin position="163"/>
        <end position="190"/>
    </location>
</feature>
<feature type="transmembrane region" description="Helical" evidence="14">
    <location>
        <begin position="97"/>
        <end position="125"/>
    </location>
</feature>
<keyword evidence="11 14" id="KW-0472">Membrane</keyword>
<evidence type="ECO:0000256" key="2">
    <source>
        <dbReference type="ARBA" id="ARBA00004953"/>
    </source>
</evidence>
<keyword evidence="9 14" id="KW-1133">Transmembrane helix</keyword>
<dbReference type="Pfam" id="PF01891">
    <property type="entry name" value="CbiM"/>
    <property type="match status" value="1"/>
</dbReference>
<dbReference type="EMBL" id="CP061336">
    <property type="protein sequence ID" value="QNU66384.1"/>
    <property type="molecule type" value="Genomic_DNA"/>
</dbReference>
<organism evidence="15 16">
    <name type="scientific">Ruminiclostridium herbifermentans</name>
    <dbReference type="NCBI Taxonomy" id="2488810"/>
    <lineage>
        <taxon>Bacteria</taxon>
        <taxon>Bacillati</taxon>
        <taxon>Bacillota</taxon>
        <taxon>Clostridia</taxon>
        <taxon>Eubacteriales</taxon>
        <taxon>Oscillospiraceae</taxon>
        <taxon>Ruminiclostridium</taxon>
    </lineage>
</organism>
<accession>A0A4U7J7W7</accession>
<feature type="transmembrane region" description="Helical" evidence="14">
    <location>
        <begin position="202"/>
        <end position="231"/>
    </location>
</feature>
<dbReference type="UniPathway" id="UPA00148"/>
<dbReference type="AlphaFoldDB" id="A0A4U7J7W7"/>
<dbReference type="InterPro" id="IPR002751">
    <property type="entry name" value="CbiM/NikMN"/>
</dbReference>
<comment type="similarity">
    <text evidence="13 14">Belongs to the CbiM family.</text>
</comment>
<feature type="transmembrane region" description="Helical" evidence="14">
    <location>
        <begin position="34"/>
        <end position="55"/>
    </location>
</feature>
<keyword evidence="5 14" id="KW-1003">Cell membrane</keyword>
<keyword evidence="3 14" id="KW-0171">Cobalt transport</keyword>
<evidence type="ECO:0000313" key="16">
    <source>
        <dbReference type="Proteomes" id="UP000306409"/>
    </source>
</evidence>
<evidence type="ECO:0000256" key="8">
    <source>
        <dbReference type="ARBA" id="ARBA00022729"/>
    </source>
</evidence>
<dbReference type="Gene3D" id="1.10.1760.20">
    <property type="match status" value="1"/>
</dbReference>
<dbReference type="NCBIfam" id="TIGR00123">
    <property type="entry name" value="cbiM"/>
    <property type="match status" value="1"/>
</dbReference>
<comment type="function">
    <text evidence="14">Part of the energy-coupling factor (ECF) transporter complex CbiMNOQ involved in cobalt import.</text>
</comment>
<gene>
    <name evidence="14" type="primary">cbiM</name>
    <name evidence="15" type="ORF">EHE19_016135</name>
</gene>
<evidence type="ECO:0000256" key="10">
    <source>
        <dbReference type="ARBA" id="ARBA00023065"/>
    </source>
</evidence>
<dbReference type="PANTHER" id="PTHR43627">
    <property type="match status" value="1"/>
</dbReference>
<name>A0A4U7J7W7_9FIRM</name>
<dbReference type="FunFam" id="1.10.1760.20:FF:000001">
    <property type="entry name" value="Cobalt transport protein CbiM"/>
    <property type="match status" value="1"/>
</dbReference>